<protein>
    <recommendedName>
        <fullName evidence="5">Hemicentin-1-like von Willebrand factor A domain-containing protein</fullName>
    </recommendedName>
</protein>
<feature type="compositionally biased region" description="Pro residues" evidence="4">
    <location>
        <begin position="63"/>
        <end position="73"/>
    </location>
</feature>
<evidence type="ECO:0000256" key="1">
    <source>
        <dbReference type="ARBA" id="ARBA00004613"/>
    </source>
</evidence>
<reference evidence="6 7" key="1">
    <citation type="journal article" date="2012" name="Eukaryot. Cell">
        <title>Draft genome sequence of CBS 2479, the standard type strain of Trichosporon asahii.</title>
        <authorList>
            <person name="Yang R.Y."/>
            <person name="Li H.T."/>
            <person name="Zhu H."/>
            <person name="Zhou G.P."/>
            <person name="Wang M."/>
            <person name="Wang L."/>
        </authorList>
    </citation>
    <scope>NUCLEOTIDE SEQUENCE [LARGE SCALE GENOMIC DNA]</scope>
    <source>
        <strain evidence="7">ATCC 90039 / CBS 2479 / JCM 2466 / KCTC 7840 / NCYC 2677 / UAMH 7654</strain>
    </source>
</reference>
<sequence length="658" mass="71324">MPGTSVPEECGGPSLLLDFTWRGPEKAEPGRRRVLRHPCGIPPPDTSLTAPPSPPLGQLRSSSPPPLSLPQTPPNKQHSTRTPRHGIERTAHTPTRSYVPATHHLRSTDLSRRILSPLAPLAASHLPSRRLSSRNAPQTPQTQTRSDLCPSRHSSPLTPAHIPAHLTADTLAFLRLPLSATLSTMDEDLYEDTSRHTYSYSSYSPYFTTSYNSSATATPPKAEPVTHYDVKYIDNAGHMGKCIDLVFVLDCTGSMQRYINSVRDHIFAICDMIRGEEGLNGADDLRVADNTYVYKFNPFTSDIADVQKYLKGLTAAGGGDGPEAVTAGMAACLTELEWRREAARMVVLIADAPPHGIGESGDQIKQGDPDGHDPLVIARTMAQHGITFRAVDFFTAICNMTSGVMMPLTTADLLAMTIVGSVLENMDMERLIAEIGREVAERIKEKGESMQSVEEVAQELHERLLLRNEQTKQVQLPDVYIQTDNSRKNVLTWMNATYISDAASQILPVSGRRLTEKFRRNNISHGFKYTPGGRLPPRTGRKSGDASPEKPPAAALSTSPTAAAATSPSRKIVADFKPFGASAGASVFGAPMVPTGPGGGMFGAAGRTPLANAAMRGQAEDDDDDEDEGTQLRREAISLDQARRIATQSVFRAGRLPL</sequence>
<dbReference type="GeneID" id="25985269"/>
<feature type="compositionally biased region" description="Acidic residues" evidence="4">
    <location>
        <begin position="620"/>
        <end position="629"/>
    </location>
</feature>
<dbReference type="InterPro" id="IPR036465">
    <property type="entry name" value="vWFA_dom_sf"/>
</dbReference>
<evidence type="ECO:0000313" key="7">
    <source>
        <dbReference type="Proteomes" id="UP000002748"/>
    </source>
</evidence>
<keyword evidence="3" id="KW-0732">Signal</keyword>
<dbReference type="PANTHER" id="PTHR47763:SF1">
    <property type="entry name" value="DUF659 DOMAIN-CONTAINING PROTEIN"/>
    <property type="match status" value="1"/>
</dbReference>
<dbReference type="SUPFAM" id="SSF53300">
    <property type="entry name" value="vWA-like"/>
    <property type="match status" value="1"/>
</dbReference>
<name>J5T4E9_TRIAS</name>
<organism evidence="6 7">
    <name type="scientific">Trichosporon asahii var. asahii (strain ATCC 90039 / CBS 2479 / JCM 2466 / KCTC 7840 / NBRC 103889/ NCYC 2677 / UAMH 7654)</name>
    <name type="common">Yeast</name>
    <dbReference type="NCBI Taxonomy" id="1186058"/>
    <lineage>
        <taxon>Eukaryota</taxon>
        <taxon>Fungi</taxon>
        <taxon>Dikarya</taxon>
        <taxon>Basidiomycota</taxon>
        <taxon>Agaricomycotina</taxon>
        <taxon>Tremellomycetes</taxon>
        <taxon>Trichosporonales</taxon>
        <taxon>Trichosporonaceae</taxon>
        <taxon>Trichosporon</taxon>
    </lineage>
</organism>
<dbReference type="InterPro" id="IPR052969">
    <property type="entry name" value="Thr-specific_kinase-like"/>
</dbReference>
<evidence type="ECO:0000256" key="2">
    <source>
        <dbReference type="ARBA" id="ARBA00022525"/>
    </source>
</evidence>
<dbReference type="InterPro" id="IPR056861">
    <property type="entry name" value="HMCN1-like_VWA"/>
</dbReference>
<dbReference type="HOGENOM" id="CLU_416895_0_0_1"/>
<comment type="caution">
    <text evidence="6">The sequence shown here is derived from an EMBL/GenBank/DDBJ whole genome shotgun (WGS) entry which is preliminary data.</text>
</comment>
<dbReference type="Gene3D" id="3.40.50.410">
    <property type="entry name" value="von Willebrand factor, type A domain"/>
    <property type="match status" value="1"/>
</dbReference>
<dbReference type="PANTHER" id="PTHR47763">
    <property type="entry name" value="ALPHA-PROTEIN KINASE VWKA"/>
    <property type="match status" value="1"/>
</dbReference>
<feature type="compositionally biased region" description="Pro residues" evidence="4">
    <location>
        <begin position="40"/>
        <end position="55"/>
    </location>
</feature>
<evidence type="ECO:0000259" key="5">
    <source>
        <dbReference type="Pfam" id="PF25106"/>
    </source>
</evidence>
<gene>
    <name evidence="6" type="ORF">A1Q1_01755</name>
</gene>
<feature type="compositionally biased region" description="Low complexity" evidence="4">
    <location>
        <begin position="552"/>
        <end position="569"/>
    </location>
</feature>
<evidence type="ECO:0000313" key="6">
    <source>
        <dbReference type="EMBL" id="EJT49106.1"/>
    </source>
</evidence>
<feature type="domain" description="Hemicentin-1-like von Willebrand factor A" evidence="5">
    <location>
        <begin position="245"/>
        <end position="335"/>
    </location>
</feature>
<dbReference type="Pfam" id="PF25106">
    <property type="entry name" value="VWA_4"/>
    <property type="match status" value="1"/>
</dbReference>
<feature type="region of interest" description="Disordered" evidence="4">
    <location>
        <begin position="125"/>
        <end position="161"/>
    </location>
</feature>
<accession>J5T4E9</accession>
<dbReference type="AlphaFoldDB" id="J5T4E9"/>
<dbReference type="GO" id="GO:0005737">
    <property type="term" value="C:cytoplasm"/>
    <property type="evidence" value="ECO:0007669"/>
    <property type="project" value="TreeGrafter"/>
</dbReference>
<dbReference type="RefSeq" id="XP_014180269.1">
    <property type="nucleotide sequence ID" value="XM_014324794.1"/>
</dbReference>
<comment type="subcellular location">
    <subcellularLocation>
        <location evidence="1">Secreted</location>
    </subcellularLocation>
</comment>
<feature type="region of interest" description="Disordered" evidence="4">
    <location>
        <begin position="1"/>
        <end position="103"/>
    </location>
</feature>
<dbReference type="GO" id="GO:0004674">
    <property type="term" value="F:protein serine/threonine kinase activity"/>
    <property type="evidence" value="ECO:0007669"/>
    <property type="project" value="TreeGrafter"/>
</dbReference>
<proteinExistence type="predicted"/>
<feature type="compositionally biased region" description="Polar residues" evidence="4">
    <location>
        <begin position="133"/>
        <end position="157"/>
    </location>
</feature>
<keyword evidence="2" id="KW-0964">Secreted</keyword>
<dbReference type="KEGG" id="tasa:A1Q1_01755"/>
<dbReference type="EMBL" id="ALBS01000178">
    <property type="protein sequence ID" value="EJT49106.1"/>
    <property type="molecule type" value="Genomic_DNA"/>
</dbReference>
<feature type="region of interest" description="Disordered" evidence="4">
    <location>
        <begin position="614"/>
        <end position="635"/>
    </location>
</feature>
<dbReference type="VEuPathDB" id="FungiDB:A1Q1_01755"/>
<evidence type="ECO:0000256" key="4">
    <source>
        <dbReference type="SAM" id="MobiDB-lite"/>
    </source>
</evidence>
<dbReference type="CDD" id="cd00198">
    <property type="entry name" value="vWFA"/>
    <property type="match status" value="1"/>
</dbReference>
<dbReference type="OrthoDB" id="301415at2759"/>
<feature type="region of interest" description="Disordered" evidence="4">
    <location>
        <begin position="522"/>
        <end position="569"/>
    </location>
</feature>
<evidence type="ECO:0000256" key="3">
    <source>
        <dbReference type="ARBA" id="ARBA00022729"/>
    </source>
</evidence>
<dbReference type="Proteomes" id="UP000002748">
    <property type="component" value="Unassembled WGS sequence"/>
</dbReference>